<dbReference type="Pfam" id="PF13545">
    <property type="entry name" value="HTH_Crp_2"/>
    <property type="match status" value="1"/>
</dbReference>
<dbReference type="InterPro" id="IPR036390">
    <property type="entry name" value="WH_DNA-bd_sf"/>
</dbReference>
<reference evidence="5" key="1">
    <citation type="submission" date="2018-06" db="EMBL/GenBank/DDBJ databases">
        <authorList>
            <person name="Zhirakovskaya E."/>
        </authorList>
    </citation>
    <scope>NUCLEOTIDE SEQUENCE</scope>
</reference>
<protein>
    <submittedName>
        <fullName evidence="5">Transcriptional regulator, Crp/Fnr family</fullName>
    </submittedName>
</protein>
<keyword evidence="2" id="KW-0238">DNA-binding</keyword>
<dbReference type="PANTHER" id="PTHR24567:SF26">
    <property type="entry name" value="REGULATORY PROTEIN YEIL"/>
    <property type="match status" value="1"/>
</dbReference>
<gene>
    <name evidence="5" type="ORF">MNBD_GAMMA07-759</name>
</gene>
<dbReference type="Gene3D" id="1.10.10.10">
    <property type="entry name" value="Winged helix-like DNA-binding domain superfamily/Winged helix DNA-binding domain"/>
    <property type="match status" value="1"/>
</dbReference>
<dbReference type="PROSITE" id="PS50042">
    <property type="entry name" value="CNMP_BINDING_3"/>
    <property type="match status" value="1"/>
</dbReference>
<dbReference type="SUPFAM" id="SSF51206">
    <property type="entry name" value="cAMP-binding domain-like"/>
    <property type="match status" value="1"/>
</dbReference>
<organism evidence="5">
    <name type="scientific">hydrothermal vent metagenome</name>
    <dbReference type="NCBI Taxonomy" id="652676"/>
    <lineage>
        <taxon>unclassified sequences</taxon>
        <taxon>metagenomes</taxon>
        <taxon>ecological metagenomes</taxon>
    </lineage>
</organism>
<evidence type="ECO:0000256" key="3">
    <source>
        <dbReference type="ARBA" id="ARBA00023163"/>
    </source>
</evidence>
<sequence length="250" mass="29071">MKRDPVYYAHCKTVLLKSTLFNALDEKVLDDMLSLFRRDTWRRGTQLNAQMFQARFYFLINGRVEIMRVNPSTGRSITLSLLGPGDGIDVVTLLNNNPHDIQPVAIDDVDLISVPIKDARDWIDRHPEFNRNFLPYLGEQMRMLEDLSTDLALYDTMTRLARLILRHVVPHHSQSADDKYSLKLIHDLHDESLARMVGSVRQVVNRHLQHWRKHGVLYKQNFHTEVRELKALQQYADDASLSAERKNTSN</sequence>
<dbReference type="EMBL" id="UOFF01000051">
    <property type="protein sequence ID" value="VAW54108.1"/>
    <property type="molecule type" value="Genomic_DNA"/>
</dbReference>
<evidence type="ECO:0000256" key="1">
    <source>
        <dbReference type="ARBA" id="ARBA00023015"/>
    </source>
</evidence>
<dbReference type="InterPro" id="IPR018490">
    <property type="entry name" value="cNMP-bd_dom_sf"/>
</dbReference>
<dbReference type="PANTHER" id="PTHR24567">
    <property type="entry name" value="CRP FAMILY TRANSCRIPTIONAL REGULATORY PROTEIN"/>
    <property type="match status" value="1"/>
</dbReference>
<dbReference type="InterPro" id="IPR014710">
    <property type="entry name" value="RmlC-like_jellyroll"/>
</dbReference>
<dbReference type="InterPro" id="IPR036388">
    <property type="entry name" value="WH-like_DNA-bd_sf"/>
</dbReference>
<dbReference type="InterPro" id="IPR000595">
    <property type="entry name" value="cNMP-bd_dom"/>
</dbReference>
<dbReference type="Pfam" id="PF00027">
    <property type="entry name" value="cNMP_binding"/>
    <property type="match status" value="1"/>
</dbReference>
<accession>A0A3B0WDM7</accession>
<dbReference type="CDD" id="cd00038">
    <property type="entry name" value="CAP_ED"/>
    <property type="match status" value="1"/>
</dbReference>
<keyword evidence="3" id="KW-0804">Transcription</keyword>
<evidence type="ECO:0000259" key="4">
    <source>
        <dbReference type="PROSITE" id="PS50042"/>
    </source>
</evidence>
<dbReference type="AlphaFoldDB" id="A0A3B0WDM7"/>
<name>A0A3B0WDM7_9ZZZZ</name>
<dbReference type="GO" id="GO:0005829">
    <property type="term" value="C:cytosol"/>
    <property type="evidence" value="ECO:0007669"/>
    <property type="project" value="TreeGrafter"/>
</dbReference>
<dbReference type="GO" id="GO:0003677">
    <property type="term" value="F:DNA binding"/>
    <property type="evidence" value="ECO:0007669"/>
    <property type="project" value="UniProtKB-KW"/>
</dbReference>
<dbReference type="InterPro" id="IPR012318">
    <property type="entry name" value="HTH_CRP"/>
</dbReference>
<feature type="domain" description="Cyclic nucleotide-binding" evidence="4">
    <location>
        <begin position="56"/>
        <end position="114"/>
    </location>
</feature>
<evidence type="ECO:0000256" key="2">
    <source>
        <dbReference type="ARBA" id="ARBA00023125"/>
    </source>
</evidence>
<evidence type="ECO:0000313" key="5">
    <source>
        <dbReference type="EMBL" id="VAW54108.1"/>
    </source>
</evidence>
<keyword evidence="1" id="KW-0805">Transcription regulation</keyword>
<dbReference type="SUPFAM" id="SSF46785">
    <property type="entry name" value="Winged helix' DNA-binding domain"/>
    <property type="match status" value="1"/>
</dbReference>
<dbReference type="GO" id="GO:0003700">
    <property type="term" value="F:DNA-binding transcription factor activity"/>
    <property type="evidence" value="ECO:0007669"/>
    <property type="project" value="TreeGrafter"/>
</dbReference>
<dbReference type="Gene3D" id="2.60.120.10">
    <property type="entry name" value="Jelly Rolls"/>
    <property type="match status" value="1"/>
</dbReference>
<proteinExistence type="predicted"/>
<dbReference type="InterPro" id="IPR050397">
    <property type="entry name" value="Env_Response_Regulators"/>
</dbReference>